<dbReference type="HOGENOM" id="CLU_054535_0_0_11"/>
<proteinExistence type="predicted"/>
<keyword evidence="2" id="KW-0808">Transferase</keyword>
<gene>
    <name evidence="2" type="ordered locus">Jden_1607</name>
</gene>
<keyword evidence="3" id="KW-1185">Reference proteome</keyword>
<dbReference type="STRING" id="471856.Jden_1607"/>
<dbReference type="PANTHER" id="PTHR33990">
    <property type="entry name" value="PROTEIN YJDN-RELATED"/>
    <property type="match status" value="1"/>
</dbReference>
<dbReference type="eggNOG" id="COG3865">
    <property type="taxonomic scope" value="Bacteria"/>
</dbReference>
<dbReference type="KEGG" id="jde:Jden_1607"/>
<protein>
    <submittedName>
        <fullName evidence="2">3-demethylubiquinone-9 3-methyltransferase</fullName>
    </submittedName>
</protein>
<reference evidence="2 3" key="1">
    <citation type="journal article" date="2009" name="Stand. Genomic Sci.">
        <title>Complete genome sequence of Jonesia denitrificans type strain (Prevot 55134).</title>
        <authorList>
            <person name="Pukall R."/>
            <person name="Gehrich-Schroter G."/>
            <person name="Lapidus A."/>
            <person name="Nolan M."/>
            <person name="Glavina Del Rio T."/>
            <person name="Lucas S."/>
            <person name="Chen F."/>
            <person name="Tice H."/>
            <person name="Pitluck S."/>
            <person name="Cheng J.F."/>
            <person name="Copeland A."/>
            <person name="Saunders E."/>
            <person name="Brettin T."/>
            <person name="Detter J.C."/>
            <person name="Bruce D."/>
            <person name="Goodwin L."/>
            <person name="Pati A."/>
            <person name="Ivanova N."/>
            <person name="Mavromatis K."/>
            <person name="Ovchinnikova G."/>
            <person name="Chen A."/>
            <person name="Palaniappan K."/>
            <person name="Land M."/>
            <person name="Hauser L."/>
            <person name="Chang Y.J."/>
            <person name="Jeffries C.D."/>
            <person name="Chain P."/>
            <person name="Goker M."/>
            <person name="Bristow J."/>
            <person name="Eisen J.A."/>
            <person name="Markowitz V."/>
            <person name="Hugenholtz P."/>
            <person name="Kyrpides N.C."/>
            <person name="Klenk H.P."/>
            <person name="Han C."/>
        </authorList>
    </citation>
    <scope>NUCLEOTIDE SEQUENCE [LARGE SCALE GENOMIC DNA]</scope>
    <source>
        <strain evidence="3">ATCC 14870 / DSM 20603 / BCRC 15368 / CIP 55.134 / JCM 11481 / NBRC 15587 / NCTC 10816 / Prevot 55134</strain>
    </source>
</reference>
<name>C7R5I2_JONDD</name>
<dbReference type="Proteomes" id="UP000000628">
    <property type="component" value="Chromosome"/>
</dbReference>
<dbReference type="OrthoDB" id="9806473at2"/>
<evidence type="ECO:0000313" key="2">
    <source>
        <dbReference type="EMBL" id="ACV09255.1"/>
    </source>
</evidence>
<organism evidence="2 3">
    <name type="scientific">Jonesia denitrificans (strain ATCC 14870 / DSM 20603 / BCRC 15368 / CIP 55.134 / JCM 11481 / NBRC 15587 / NCTC 10816 / Prevot 55134)</name>
    <name type="common">Listeria denitrificans</name>
    <dbReference type="NCBI Taxonomy" id="471856"/>
    <lineage>
        <taxon>Bacteria</taxon>
        <taxon>Bacillati</taxon>
        <taxon>Actinomycetota</taxon>
        <taxon>Actinomycetes</taxon>
        <taxon>Micrococcales</taxon>
        <taxon>Jonesiaceae</taxon>
        <taxon>Jonesia</taxon>
    </lineage>
</organism>
<dbReference type="AlphaFoldDB" id="C7R5I2"/>
<dbReference type="CDD" id="cd06588">
    <property type="entry name" value="PhnB_like"/>
    <property type="match status" value="2"/>
</dbReference>
<dbReference type="GO" id="GO:0032259">
    <property type="term" value="P:methylation"/>
    <property type="evidence" value="ECO:0007669"/>
    <property type="project" value="UniProtKB-KW"/>
</dbReference>
<evidence type="ECO:0000313" key="3">
    <source>
        <dbReference type="Proteomes" id="UP000000628"/>
    </source>
</evidence>
<accession>C7R5I2</accession>
<keyword evidence="2" id="KW-0489">Methyltransferase</keyword>
<dbReference type="Gene3D" id="3.30.720.100">
    <property type="match status" value="1"/>
</dbReference>
<keyword evidence="2" id="KW-0830">Ubiquinone</keyword>
<evidence type="ECO:0000259" key="1">
    <source>
        <dbReference type="Pfam" id="PF06983"/>
    </source>
</evidence>
<dbReference type="InterPro" id="IPR028973">
    <property type="entry name" value="PhnB-like"/>
</dbReference>
<dbReference type="Pfam" id="PF06983">
    <property type="entry name" value="3-dmu-9_3-mt"/>
    <property type="match status" value="2"/>
</dbReference>
<sequence length="313" mass="34615">MAHHTLVPNIWCNGDAEALVAFYSTVFPEVTVHQTLHYPQHGLPHFQEHMAGKILTIDFSIMGARFIAINAGPDFHANPSLSFMVSITPEISDDPRTLVTTLWDALVAEGSALMPLGDYPFSEHYGWVEDRFGISWQLMAHTTTPTSRHAATPPRPTIMPALMFGAHHVNQAEEAITHYMSVFPNSQFGEIARYSHPQGPADAGSLMYCDAVLNGSWISVMDAGVDQDFTFTEGVSLLVECSTQEEIDHYWAGLSHRPEAEQCGWCQDQFGVSWQIAPPATPEDVEDLGAYQAMMSMKKIHLQQLRDARGSAG</sequence>
<dbReference type="Gene3D" id="3.30.720.110">
    <property type="match status" value="1"/>
</dbReference>
<dbReference type="GO" id="GO:0008168">
    <property type="term" value="F:methyltransferase activity"/>
    <property type="evidence" value="ECO:0007669"/>
    <property type="project" value="UniProtKB-KW"/>
</dbReference>
<feature type="domain" description="PhnB-like" evidence="1">
    <location>
        <begin position="6"/>
        <end position="138"/>
    </location>
</feature>
<dbReference type="RefSeq" id="WP_015771883.1">
    <property type="nucleotide sequence ID" value="NC_013174.1"/>
</dbReference>
<dbReference type="Gene3D" id="3.10.180.10">
    <property type="entry name" value="2,3-Dihydroxybiphenyl 1,2-Dioxygenase, domain 1"/>
    <property type="match status" value="1"/>
</dbReference>
<dbReference type="EMBL" id="CP001706">
    <property type="protein sequence ID" value="ACV09255.1"/>
    <property type="molecule type" value="Genomic_DNA"/>
</dbReference>
<dbReference type="SUPFAM" id="SSF54593">
    <property type="entry name" value="Glyoxalase/Bleomycin resistance protein/Dihydroxybiphenyl dioxygenase"/>
    <property type="match status" value="2"/>
</dbReference>
<dbReference type="InterPro" id="IPR029068">
    <property type="entry name" value="Glyas_Bleomycin-R_OHBP_Dase"/>
</dbReference>
<feature type="domain" description="PhnB-like" evidence="1">
    <location>
        <begin position="158"/>
        <end position="276"/>
    </location>
</feature>